<feature type="binding site" evidence="9">
    <location>
        <position position="258"/>
    </location>
    <ligand>
        <name>Mg(2+)</name>
        <dbReference type="ChEBI" id="CHEBI:18420"/>
        <label>1</label>
        <note>catalytic</note>
    </ligand>
</feature>
<feature type="binding site" evidence="9">
    <location>
        <position position="307"/>
    </location>
    <ligand>
        <name>Mg(2+)</name>
        <dbReference type="ChEBI" id="CHEBI:18420"/>
        <label>2</label>
    </ligand>
</feature>
<feature type="binding site" evidence="9">
    <location>
        <begin position="353"/>
        <end position="356"/>
    </location>
    <ligand>
        <name>GTP</name>
        <dbReference type="ChEBI" id="CHEBI:37565"/>
    </ligand>
</feature>
<organism evidence="11 12">
    <name type="scientific">Lysobacter soli</name>
    <dbReference type="NCBI Taxonomy" id="453783"/>
    <lineage>
        <taxon>Bacteria</taxon>
        <taxon>Pseudomonadati</taxon>
        <taxon>Pseudomonadota</taxon>
        <taxon>Gammaproteobacteria</taxon>
        <taxon>Lysobacterales</taxon>
        <taxon>Lysobacteraceae</taxon>
        <taxon>Lysobacter</taxon>
    </lineage>
</organism>
<dbReference type="InterPro" id="IPR036724">
    <property type="entry name" value="Cobalamin-bd_sf"/>
</dbReference>
<evidence type="ECO:0000256" key="6">
    <source>
        <dbReference type="ARBA" id="ARBA00023186"/>
    </source>
</evidence>
<feature type="binding site" evidence="9">
    <location>
        <position position="258"/>
    </location>
    <ligand>
        <name>Mg(2+)</name>
        <dbReference type="ChEBI" id="CHEBI:18420"/>
        <label>2</label>
    </ligand>
</feature>
<evidence type="ECO:0000259" key="10">
    <source>
        <dbReference type="PROSITE" id="PS51332"/>
    </source>
</evidence>
<accession>A0A3D8VG31</accession>
<dbReference type="InterPro" id="IPR016176">
    <property type="entry name" value="Cbl-dep_enz_cat"/>
</dbReference>
<dbReference type="GO" id="GO:0031419">
    <property type="term" value="F:cobalamin binding"/>
    <property type="evidence" value="ECO:0007669"/>
    <property type="project" value="UniProtKB-UniRule"/>
</dbReference>
<keyword evidence="9" id="KW-0511">Multifunctional enzyme</keyword>
<dbReference type="HAMAP" id="MF_02050">
    <property type="entry name" value="IcmF"/>
    <property type="match status" value="1"/>
</dbReference>
<dbReference type="InterPro" id="IPR033669">
    <property type="entry name" value="IcmF"/>
</dbReference>
<feature type="domain" description="B12-binding" evidence="10">
    <location>
        <begin position="22"/>
        <end position="153"/>
    </location>
</feature>
<comment type="catalytic activity">
    <reaction evidence="9">
        <text>2-methylpropanoyl-CoA = butanoyl-CoA</text>
        <dbReference type="Rhea" id="RHEA:13141"/>
        <dbReference type="ChEBI" id="CHEBI:57338"/>
        <dbReference type="ChEBI" id="CHEBI:57371"/>
        <dbReference type="EC" id="5.4.99.13"/>
    </reaction>
</comment>
<dbReference type="EMBL" id="QTJR01000003">
    <property type="protein sequence ID" value="RDY68340.1"/>
    <property type="molecule type" value="Genomic_DNA"/>
</dbReference>
<dbReference type="InterPro" id="IPR006099">
    <property type="entry name" value="MeMalonylCoA_mutase_a/b_cat"/>
</dbReference>
<evidence type="ECO:0000256" key="7">
    <source>
        <dbReference type="ARBA" id="ARBA00023235"/>
    </source>
</evidence>
<evidence type="ECO:0000256" key="1">
    <source>
        <dbReference type="ARBA" id="ARBA00001922"/>
    </source>
</evidence>
<dbReference type="AlphaFoldDB" id="A0A3D8VG31"/>
<dbReference type="Gene3D" id="3.40.50.280">
    <property type="entry name" value="Cobalamin-binding domain"/>
    <property type="match status" value="1"/>
</dbReference>
<comment type="cofactor">
    <cofactor evidence="9">
        <name>Mg(2+)</name>
        <dbReference type="ChEBI" id="CHEBI:18420"/>
    </cofactor>
</comment>
<comment type="subunit">
    <text evidence="9">Homodimer.</text>
</comment>
<evidence type="ECO:0000256" key="8">
    <source>
        <dbReference type="ARBA" id="ARBA00023285"/>
    </source>
</evidence>
<comment type="catalytic activity">
    <reaction evidence="9">
        <text>GTP + H2O = GDP + phosphate + H(+)</text>
        <dbReference type="Rhea" id="RHEA:19669"/>
        <dbReference type="ChEBI" id="CHEBI:15377"/>
        <dbReference type="ChEBI" id="CHEBI:15378"/>
        <dbReference type="ChEBI" id="CHEBI:37565"/>
        <dbReference type="ChEBI" id="CHEBI:43474"/>
        <dbReference type="ChEBI" id="CHEBI:58189"/>
    </reaction>
</comment>
<dbReference type="PANTHER" id="PTHR43087:SF1">
    <property type="entry name" value="LAO_AO TRANSPORT SYSTEM ATPASE"/>
    <property type="match status" value="1"/>
</dbReference>
<dbReference type="GO" id="GO:0006637">
    <property type="term" value="P:acyl-CoA metabolic process"/>
    <property type="evidence" value="ECO:0007669"/>
    <property type="project" value="UniProtKB-UniRule"/>
</dbReference>
<dbReference type="PROSITE" id="PS51332">
    <property type="entry name" value="B12_BINDING"/>
    <property type="match status" value="1"/>
</dbReference>
<reference evidence="11 12" key="1">
    <citation type="submission" date="2018-08" db="EMBL/GenBank/DDBJ databases">
        <title>Lysobacter soli KCTC 22011, whole genome shotgun sequence.</title>
        <authorList>
            <person name="Zhang X."/>
            <person name="Feng G."/>
            <person name="Zhu H."/>
        </authorList>
    </citation>
    <scope>NUCLEOTIDE SEQUENCE [LARGE SCALE GENOMIC DNA]</scope>
    <source>
        <strain evidence="11 12">KCTC 22011</strain>
    </source>
</reference>
<keyword evidence="4 9" id="KW-0378">Hydrolase</keyword>
<dbReference type="CDD" id="cd02071">
    <property type="entry name" value="MM_CoA_mut_B12_BD"/>
    <property type="match status" value="1"/>
</dbReference>
<comment type="domain">
    <text evidence="9">Is composed of four functional domains: the N-terminal 5'-deoxyadenosylcobalamin binding region that is homologous to the small subunit of ICM (IcmB), a middle P-loop GTPase domain (MeaI) that likely acts as a chaperone for ICM, a structured linker region involved in dimer formation, and a C-terminal part that is homologous to the large substrate-binding subunit of ICM (IcmA).</text>
</comment>
<keyword evidence="12" id="KW-1185">Reference proteome</keyword>
<dbReference type="EC" id="3.6.5.-" evidence="9"/>
<feature type="binding site" evidence="9">
    <location>
        <position position="306"/>
    </location>
    <ligand>
        <name>Mg(2+)</name>
        <dbReference type="ChEBI" id="CHEBI:18420"/>
        <label>1</label>
        <note>catalytic</note>
    </ligand>
</feature>
<dbReference type="SUPFAM" id="SSF52242">
    <property type="entry name" value="Cobalamin (vitamin B12)-binding domain"/>
    <property type="match status" value="1"/>
</dbReference>
<feature type="binding site" evidence="9">
    <location>
        <position position="637"/>
    </location>
    <ligand>
        <name>substrate</name>
    </ligand>
</feature>
<keyword evidence="6 9" id="KW-0143">Chaperone</keyword>
<feature type="binding site" description="axial binding residue" evidence="9">
    <location>
        <position position="35"/>
    </location>
    <ligand>
        <name>adenosylcob(III)alamin</name>
        <dbReference type="ChEBI" id="CHEBI:18408"/>
    </ligand>
    <ligandPart>
        <name>Co</name>
        <dbReference type="ChEBI" id="CHEBI:27638"/>
    </ligandPart>
</feature>
<feature type="binding site" evidence="9">
    <location>
        <position position="244"/>
    </location>
    <ligand>
        <name>Mg(2+)</name>
        <dbReference type="ChEBI" id="CHEBI:18420"/>
        <label>2</label>
    </ligand>
</feature>
<comment type="function">
    <text evidence="9">Catalyzes the reversible interconversion of isobutyryl-CoA and n-butyryl-CoA, using radical chemistry. Also exhibits GTPase activity, associated with its G-protein domain (MeaI) that functions as a chaperone that assists cofactor delivery and proper holo-enzyme assembly.</text>
</comment>
<keyword evidence="5 9" id="KW-0342">GTP-binding</keyword>
<feature type="binding site" evidence="9">
    <location>
        <position position="879"/>
    </location>
    <ligand>
        <name>substrate</name>
    </ligand>
</feature>
<dbReference type="EC" id="5.4.99.13" evidence="9"/>
<dbReference type="GO" id="GO:0005525">
    <property type="term" value="F:GTP binding"/>
    <property type="evidence" value="ECO:0007669"/>
    <property type="project" value="UniProtKB-UniRule"/>
</dbReference>
<dbReference type="InterPro" id="IPR006158">
    <property type="entry name" value="Cobalamin-bd"/>
</dbReference>
<dbReference type="Gene3D" id="3.40.50.300">
    <property type="entry name" value="P-loop containing nucleotide triphosphate hydrolases"/>
    <property type="match status" value="1"/>
</dbReference>
<dbReference type="GO" id="GO:0047727">
    <property type="term" value="F:isobutyryl-CoA mutase activity"/>
    <property type="evidence" value="ECO:0007669"/>
    <property type="project" value="UniProtKB-UniRule"/>
</dbReference>
<feature type="binding site" evidence="9">
    <location>
        <position position="830"/>
    </location>
    <ligand>
        <name>substrate</name>
    </ligand>
</feature>
<evidence type="ECO:0000256" key="3">
    <source>
        <dbReference type="ARBA" id="ARBA00022741"/>
    </source>
</evidence>
<feature type="binding site" evidence="9">
    <location>
        <position position="261"/>
    </location>
    <ligand>
        <name>GTP</name>
        <dbReference type="ChEBI" id="CHEBI:37565"/>
    </ligand>
</feature>
<evidence type="ECO:0000256" key="5">
    <source>
        <dbReference type="ARBA" id="ARBA00023134"/>
    </source>
</evidence>
<evidence type="ECO:0000256" key="4">
    <source>
        <dbReference type="ARBA" id="ARBA00022801"/>
    </source>
</evidence>
<dbReference type="GO" id="GO:0034784">
    <property type="term" value="F:pivalyl-CoA mutase activity"/>
    <property type="evidence" value="ECO:0007669"/>
    <property type="project" value="InterPro"/>
</dbReference>
<evidence type="ECO:0000256" key="9">
    <source>
        <dbReference type="HAMAP-Rule" id="MF_02050"/>
    </source>
</evidence>
<evidence type="ECO:0000256" key="2">
    <source>
        <dbReference type="ARBA" id="ARBA00022628"/>
    </source>
</evidence>
<keyword evidence="7 9" id="KW-0413">Isomerase</keyword>
<feature type="binding site" evidence="9">
    <location>
        <position position="245"/>
    </location>
    <ligand>
        <name>Mg(2+)</name>
        <dbReference type="ChEBI" id="CHEBI:18420"/>
        <label>2</label>
    </ligand>
</feature>
<comment type="caution">
    <text evidence="9">Lacks conserved residue(s) required for the propagation of feature annotation.</text>
</comment>
<dbReference type="InterPro" id="IPR052040">
    <property type="entry name" value="GTPase/Isobutyryl-CoA_mutase"/>
</dbReference>
<dbReference type="GO" id="GO:0000287">
    <property type="term" value="F:magnesium ion binding"/>
    <property type="evidence" value="ECO:0007669"/>
    <property type="project" value="UniProtKB-UniRule"/>
</dbReference>
<sequence>MSTPASNLPEAATPALNESGSPLRFVTAASLFDGHDAAINIMRRLIQGQGAEVIHLGHNRSVEDVVRAALQEDADGIALSSYQGGHVEYFKYMVDMLKERGAGHIRVFGGGGGTITPEEIRELQAYGVERIYHPNDGMHMGLVAMIEDVIRRAGDARKAAQHPDKTADIDDEISIGHTLSAIEEGIFDEAQLAHLRKQWQLAGGKTPVIGITGTGGAGKSSVTDELLNRFLAAFPEMRIAVISVDPTRRRTGGALLGDRIRMNSLRSKRVYMRSMATRRQHAATNTVLKDCIGFLKGLGYDLVIVETAGIGQSDSEIVDLVDFPMYVMTSDFGAPSQLEKIDMLDFAELVVLNKFDKRGAEDALRDVRKQWKRNRVAFQTKDEDVPVYPTIASQFNDPGISWMFANLCRLLRDKLQLPVDKWTPEIDTSLKEPRATVLIPGARVRYLAEIAEQGRSINAKIETQAEVADRAQSYWQSLNDLGDDALPKALDLYAADALTDGGDKTLLTLRQRYNDAVQSLTSEALKLLRDWPARLKSITDEVNEYQVRDKTIRVENYRESLSHQKIPKIAAPTYKSWGELLTFLQKENLPGYYPYTGGVYPYRRTGEDPIRMFAGEGTPERTNRRFHYLSVGQPAARLSTAFDSVTLYGEDPAVRPDIFGKIGNSGVNIATLDDMKKLYSGFDLCAPSTSVSMTINGPAPIILAMFMNTAIDQQVEKYLRSDDARWNEAHDKIEKLFEGRKRPEYSGMLPEGNDGLGLGLLGVTGDQVVDAETYANIKAQTLATVRGTVQADILKEDQAQNTCIFSTEFALRMMGDIQQYFVDKNVRNFYSVSISGYHIAEAGANPISQLAFTLSNGFTIVEYYLARGMKIDDFAPNLSFFFSNGMDPEYTVIGRVARRIWARAMRERYGASARSQMMKYHIQTSGRSLHAQEIQFNDIRTTLQALYALFDNCNSLHTNAYDEAITTPTEESVRRAVAIQMIINKELGLNFNENPWQGSFIVDKLTDIVEEAVYKEFEAISERGGVLGAMDTMYQRGKIQEESLYYEHKKHDGTLPLIGVNTFLPKDHGGDIVTEIELIRSTESEKGQQIDNVAGYQGNRNGYAPEGLKALQATARERRNVFASLMEAVKTHSLGQISHALYDVGGEYRRNM</sequence>
<evidence type="ECO:0000313" key="11">
    <source>
        <dbReference type="EMBL" id="RDY68340.1"/>
    </source>
</evidence>
<dbReference type="Pfam" id="PF01642">
    <property type="entry name" value="MM_CoA_mutase"/>
    <property type="match status" value="2"/>
</dbReference>
<comment type="similarity">
    <text evidence="9">Belongs to the IcmF family.</text>
</comment>
<dbReference type="Gene3D" id="3.20.20.240">
    <property type="entry name" value="Methylmalonyl-CoA mutase"/>
    <property type="match status" value="1"/>
</dbReference>
<keyword evidence="8 9" id="KW-0170">Cobalt</keyword>
<feature type="binding site" evidence="9">
    <location>
        <position position="220"/>
    </location>
    <ligand>
        <name>Mg(2+)</name>
        <dbReference type="ChEBI" id="CHEBI:18420"/>
        <label>1</label>
        <note>catalytic</note>
    </ligand>
</feature>
<dbReference type="SUPFAM" id="SSF51703">
    <property type="entry name" value="Cobalamin (vitamin B12)-dependent enzymes"/>
    <property type="match status" value="1"/>
</dbReference>
<keyword evidence="3 9" id="KW-0547">Nucleotide-binding</keyword>
<feature type="binding site" evidence="9">
    <location>
        <begin position="216"/>
        <end position="221"/>
    </location>
    <ligand>
        <name>GTP</name>
        <dbReference type="ChEBI" id="CHEBI:37565"/>
    </ligand>
</feature>
<comment type="cofactor">
    <cofactor evidence="1 9">
        <name>adenosylcob(III)alamin</name>
        <dbReference type="ChEBI" id="CHEBI:18408"/>
    </cofactor>
</comment>
<comment type="caution">
    <text evidence="11">The sequence shown here is derived from an EMBL/GenBank/DDBJ whole genome shotgun (WGS) entry which is preliminary data.</text>
</comment>
<dbReference type="PANTHER" id="PTHR43087">
    <property type="entry name" value="LYSINE/ARGININE/ORNITHINE TRANSPORT SYSTEM KINASE"/>
    <property type="match status" value="1"/>
</dbReference>
<evidence type="ECO:0000313" key="12">
    <source>
        <dbReference type="Proteomes" id="UP000256829"/>
    </source>
</evidence>
<feature type="binding site" evidence="9">
    <location>
        <position position="914"/>
    </location>
    <ligand>
        <name>substrate</name>
    </ligand>
</feature>
<feature type="binding site" evidence="9">
    <location>
        <position position="919"/>
    </location>
    <ligand>
        <name>substrate</name>
    </ligand>
</feature>
<dbReference type="RefSeq" id="WP_115841765.1">
    <property type="nucleotide sequence ID" value="NZ_CP183976.1"/>
</dbReference>
<keyword evidence="9" id="KW-0460">Magnesium</keyword>
<dbReference type="GO" id="GO:0003924">
    <property type="term" value="F:GTPase activity"/>
    <property type="evidence" value="ECO:0007669"/>
    <property type="project" value="UniProtKB-UniRule"/>
</dbReference>
<gene>
    <name evidence="9" type="primary">icmF</name>
    <name evidence="11" type="ORF">DX912_07000</name>
</gene>
<dbReference type="InterPro" id="IPR027417">
    <property type="entry name" value="P-loop_NTPase"/>
</dbReference>
<keyword evidence="9" id="KW-0479">Metal-binding</keyword>
<dbReference type="Proteomes" id="UP000256829">
    <property type="component" value="Unassembled WGS sequence"/>
</dbReference>
<feature type="binding site" evidence="9">
    <location>
        <position position="1151"/>
    </location>
    <ligand>
        <name>GTP</name>
        <dbReference type="ChEBI" id="CHEBI:37565"/>
    </ligand>
</feature>
<protein>
    <recommendedName>
        <fullName evidence="9">Fused isobutyryl-CoA mutase</fullName>
    </recommendedName>
    <domain>
        <recommendedName>
            <fullName evidence="9">Isobutyryl-CoA mutase</fullName>
            <shortName evidence="9">ICM</shortName>
            <ecNumber evidence="9">5.4.99.13</ecNumber>
        </recommendedName>
    </domain>
    <domain>
        <recommendedName>
            <fullName evidence="9">P-loop GTPase</fullName>
            <ecNumber evidence="9">3.6.5.-</ecNumber>
        </recommendedName>
        <alternativeName>
            <fullName evidence="9">G-protein chaperone</fullName>
        </alternativeName>
    </domain>
</protein>
<name>A0A3D8VG31_9GAMM</name>
<feature type="binding site" evidence="9">
    <location>
        <position position="786"/>
    </location>
    <ligand>
        <name>substrate</name>
    </ligand>
</feature>
<dbReference type="SUPFAM" id="SSF52540">
    <property type="entry name" value="P-loop containing nucleoside triphosphate hydrolases"/>
    <property type="match status" value="1"/>
</dbReference>
<keyword evidence="2 9" id="KW-0846">Cobalamin</keyword>
<proteinExistence type="inferred from homology"/>
<dbReference type="Pfam" id="PF02310">
    <property type="entry name" value="B12-binding"/>
    <property type="match status" value="1"/>
</dbReference>
<dbReference type="Pfam" id="PF03308">
    <property type="entry name" value="MeaB"/>
    <property type="match status" value="1"/>
</dbReference>
<feature type="binding site" evidence="9">
    <location>
        <position position="306"/>
    </location>
    <ligand>
        <name>Mg(2+)</name>
        <dbReference type="ChEBI" id="CHEBI:18420"/>
        <label>2</label>
    </ligand>
</feature>